<feature type="signal peptide" evidence="2">
    <location>
        <begin position="1"/>
        <end position="25"/>
    </location>
</feature>
<gene>
    <name evidence="3" type="ORF">FGG08_003942</name>
</gene>
<keyword evidence="2" id="KW-0732">Signal</keyword>
<dbReference type="AlphaFoldDB" id="A0A9P8I6A1"/>
<evidence type="ECO:0000256" key="1">
    <source>
        <dbReference type="SAM" id="MobiDB-lite"/>
    </source>
</evidence>
<dbReference type="EMBL" id="JAGHQL010000074">
    <property type="protein sequence ID" value="KAH0541594.1"/>
    <property type="molecule type" value="Genomic_DNA"/>
</dbReference>
<dbReference type="Proteomes" id="UP000698800">
    <property type="component" value="Unassembled WGS sequence"/>
</dbReference>
<evidence type="ECO:0000313" key="4">
    <source>
        <dbReference type="Proteomes" id="UP000698800"/>
    </source>
</evidence>
<proteinExistence type="predicted"/>
<feature type="compositionally biased region" description="Low complexity" evidence="1">
    <location>
        <begin position="95"/>
        <end position="104"/>
    </location>
</feature>
<protein>
    <submittedName>
        <fullName evidence="3">Uncharacterized protein</fullName>
    </submittedName>
</protein>
<reference evidence="3" key="1">
    <citation type="submission" date="2021-03" db="EMBL/GenBank/DDBJ databases">
        <title>Comparative genomics and phylogenomic investigation of the class Geoglossomycetes provide insights into ecological specialization and systematics.</title>
        <authorList>
            <person name="Melie T."/>
            <person name="Pirro S."/>
            <person name="Miller A.N."/>
            <person name="Quandt A."/>
        </authorList>
    </citation>
    <scope>NUCLEOTIDE SEQUENCE</scope>
    <source>
        <strain evidence="3">GBOQ0MN5Z8</strain>
    </source>
</reference>
<feature type="chain" id="PRO_5040513807" evidence="2">
    <location>
        <begin position="26"/>
        <end position="222"/>
    </location>
</feature>
<feature type="region of interest" description="Disordered" evidence="1">
    <location>
        <begin position="91"/>
        <end position="139"/>
    </location>
</feature>
<keyword evidence="4" id="KW-1185">Reference proteome</keyword>
<sequence length="222" mass="23477">MTSLRFRYLFLLALLFTVLTTHVLANESLDDENAENFQILLNSVSEDRLHAVLHDYDPTKFKHGVFQEDRTAMEAVHRDDAAMATKLIHLAKRQSNSTSSSKASDTPLESPNKTPTPPAESPTAAATTAGGKASDTPKNAATSQILSTFITSQIVRTSTAPDGSRSTVTEFTVVGAPIETPGAQASKTRNGTPSLQTGAAIRKGIAPMGGIVGGVIVGIFVL</sequence>
<evidence type="ECO:0000256" key="2">
    <source>
        <dbReference type="SAM" id="SignalP"/>
    </source>
</evidence>
<name>A0A9P8I6A1_9PEZI</name>
<organism evidence="3 4">
    <name type="scientific">Glutinoglossum americanum</name>
    <dbReference type="NCBI Taxonomy" id="1670608"/>
    <lineage>
        <taxon>Eukaryota</taxon>
        <taxon>Fungi</taxon>
        <taxon>Dikarya</taxon>
        <taxon>Ascomycota</taxon>
        <taxon>Pezizomycotina</taxon>
        <taxon>Geoglossomycetes</taxon>
        <taxon>Geoglossales</taxon>
        <taxon>Geoglossaceae</taxon>
        <taxon>Glutinoglossum</taxon>
    </lineage>
</organism>
<comment type="caution">
    <text evidence="3">The sequence shown here is derived from an EMBL/GenBank/DDBJ whole genome shotgun (WGS) entry which is preliminary data.</text>
</comment>
<dbReference type="OrthoDB" id="5427732at2759"/>
<accession>A0A9P8I6A1</accession>
<evidence type="ECO:0000313" key="3">
    <source>
        <dbReference type="EMBL" id="KAH0541594.1"/>
    </source>
</evidence>